<dbReference type="EMBL" id="KZ805492">
    <property type="protein sequence ID" value="PVH95551.1"/>
    <property type="molecule type" value="Genomic_DNA"/>
</dbReference>
<name>A0A2V1DBY6_9PLEO</name>
<proteinExistence type="predicted"/>
<feature type="compositionally biased region" description="Pro residues" evidence="1">
    <location>
        <begin position="71"/>
        <end position="80"/>
    </location>
</feature>
<evidence type="ECO:0000256" key="1">
    <source>
        <dbReference type="SAM" id="MobiDB-lite"/>
    </source>
</evidence>
<dbReference type="Proteomes" id="UP000244855">
    <property type="component" value="Unassembled WGS sequence"/>
</dbReference>
<sequence>MHISHSIIGVATALLSITNGLPHVDRRQFTLTFDDGDIPPQQTAVVTSPPRAPNKRQITLTFDDGDIPPQQTAPPAPPKAPEFTKRQITLTFDNGDIPPQQILLRSRHPQLSLLRLRMGLKLLGAAESYIDLFMTKFWMEKHWDGCILPCVMTSLMVTM</sequence>
<evidence type="ECO:0000313" key="3">
    <source>
        <dbReference type="Proteomes" id="UP000244855"/>
    </source>
</evidence>
<protein>
    <submittedName>
        <fullName evidence="2">Uncharacterized protein</fullName>
    </submittedName>
</protein>
<gene>
    <name evidence="2" type="ORF">DM02DRAFT_617851</name>
</gene>
<feature type="region of interest" description="Disordered" evidence="1">
    <location>
        <begin position="62"/>
        <end position="81"/>
    </location>
</feature>
<keyword evidence="3" id="KW-1185">Reference proteome</keyword>
<evidence type="ECO:0000313" key="2">
    <source>
        <dbReference type="EMBL" id="PVH95551.1"/>
    </source>
</evidence>
<reference evidence="2 3" key="1">
    <citation type="journal article" date="2018" name="Sci. Rep.">
        <title>Comparative genomics provides insights into the lifestyle and reveals functional heterogeneity of dark septate endophytic fungi.</title>
        <authorList>
            <person name="Knapp D.G."/>
            <person name="Nemeth J.B."/>
            <person name="Barry K."/>
            <person name="Hainaut M."/>
            <person name="Henrissat B."/>
            <person name="Johnson J."/>
            <person name="Kuo A."/>
            <person name="Lim J.H.P."/>
            <person name="Lipzen A."/>
            <person name="Nolan M."/>
            <person name="Ohm R.A."/>
            <person name="Tamas L."/>
            <person name="Grigoriev I.V."/>
            <person name="Spatafora J.W."/>
            <person name="Nagy L.G."/>
            <person name="Kovacs G.M."/>
        </authorList>
    </citation>
    <scope>NUCLEOTIDE SEQUENCE [LARGE SCALE GENOMIC DNA]</scope>
    <source>
        <strain evidence="2 3">DSE2036</strain>
    </source>
</reference>
<accession>A0A2V1DBY6</accession>
<dbReference type="AlphaFoldDB" id="A0A2V1DBY6"/>
<organism evidence="2 3">
    <name type="scientific">Periconia macrospinosa</name>
    <dbReference type="NCBI Taxonomy" id="97972"/>
    <lineage>
        <taxon>Eukaryota</taxon>
        <taxon>Fungi</taxon>
        <taxon>Dikarya</taxon>
        <taxon>Ascomycota</taxon>
        <taxon>Pezizomycotina</taxon>
        <taxon>Dothideomycetes</taxon>
        <taxon>Pleosporomycetidae</taxon>
        <taxon>Pleosporales</taxon>
        <taxon>Massarineae</taxon>
        <taxon>Periconiaceae</taxon>
        <taxon>Periconia</taxon>
    </lineage>
</organism>